<evidence type="ECO:0000313" key="1">
    <source>
        <dbReference type="EMBL" id="GBN78009.1"/>
    </source>
</evidence>
<reference evidence="1 2" key="1">
    <citation type="journal article" date="2019" name="Sci. Rep.">
        <title>Orb-weaving spider Araneus ventricosus genome elucidates the spidroin gene catalogue.</title>
        <authorList>
            <person name="Kono N."/>
            <person name="Nakamura H."/>
            <person name="Ohtoshi R."/>
            <person name="Moran D.A.P."/>
            <person name="Shinohara A."/>
            <person name="Yoshida Y."/>
            <person name="Fujiwara M."/>
            <person name="Mori M."/>
            <person name="Tomita M."/>
            <person name="Arakawa K."/>
        </authorList>
    </citation>
    <scope>NUCLEOTIDE SEQUENCE [LARGE SCALE GENOMIC DNA]</scope>
</reference>
<protein>
    <submittedName>
        <fullName evidence="1">Uncharacterized protein</fullName>
    </submittedName>
</protein>
<accession>A0A4Y2RRW9</accession>
<proteinExistence type="predicted"/>
<gene>
    <name evidence="1" type="ORF">AVEN_257764_1</name>
</gene>
<dbReference type="AlphaFoldDB" id="A0A4Y2RRW9"/>
<sequence length="28" mass="2880">MELFDVGSSMGIGQKELKIGTSGVLPGE</sequence>
<evidence type="ECO:0000313" key="2">
    <source>
        <dbReference type="Proteomes" id="UP000499080"/>
    </source>
</evidence>
<dbReference type="EMBL" id="BGPR01146692">
    <property type="protein sequence ID" value="GBN78009.1"/>
    <property type="molecule type" value="Genomic_DNA"/>
</dbReference>
<feature type="non-terminal residue" evidence="1">
    <location>
        <position position="28"/>
    </location>
</feature>
<name>A0A4Y2RRW9_ARAVE</name>
<keyword evidence="2" id="KW-1185">Reference proteome</keyword>
<comment type="caution">
    <text evidence="1">The sequence shown here is derived from an EMBL/GenBank/DDBJ whole genome shotgun (WGS) entry which is preliminary data.</text>
</comment>
<organism evidence="1 2">
    <name type="scientific">Araneus ventricosus</name>
    <name type="common">Orbweaver spider</name>
    <name type="synonym">Epeira ventricosa</name>
    <dbReference type="NCBI Taxonomy" id="182803"/>
    <lineage>
        <taxon>Eukaryota</taxon>
        <taxon>Metazoa</taxon>
        <taxon>Ecdysozoa</taxon>
        <taxon>Arthropoda</taxon>
        <taxon>Chelicerata</taxon>
        <taxon>Arachnida</taxon>
        <taxon>Araneae</taxon>
        <taxon>Araneomorphae</taxon>
        <taxon>Entelegynae</taxon>
        <taxon>Araneoidea</taxon>
        <taxon>Araneidae</taxon>
        <taxon>Araneus</taxon>
    </lineage>
</organism>
<dbReference type="Proteomes" id="UP000499080">
    <property type="component" value="Unassembled WGS sequence"/>
</dbReference>